<reference evidence="2" key="1">
    <citation type="submission" date="2018-01" db="EMBL/GenBank/DDBJ databases">
        <title>An insight into the sialome of Amazonian anophelines.</title>
        <authorList>
            <person name="Ribeiro J.M."/>
            <person name="Scarpassa V."/>
            <person name="Calvo E."/>
        </authorList>
    </citation>
    <scope>NUCLEOTIDE SEQUENCE</scope>
    <source>
        <tissue evidence="2">Salivary glands</tissue>
    </source>
</reference>
<dbReference type="AlphaFoldDB" id="A0A2M3ZVB7"/>
<accession>A0A2M3ZVB7</accession>
<evidence type="ECO:0000256" key="1">
    <source>
        <dbReference type="SAM" id="SignalP"/>
    </source>
</evidence>
<feature type="signal peptide" evidence="1">
    <location>
        <begin position="1"/>
        <end position="26"/>
    </location>
</feature>
<dbReference type="EMBL" id="GGFM01011684">
    <property type="protein sequence ID" value="MBW32435.1"/>
    <property type="molecule type" value="Transcribed_RNA"/>
</dbReference>
<name>A0A2M3ZVB7_9DIPT</name>
<evidence type="ECO:0000313" key="2">
    <source>
        <dbReference type="EMBL" id="MBW32435.1"/>
    </source>
</evidence>
<feature type="chain" id="PRO_5014843944" evidence="1">
    <location>
        <begin position="27"/>
        <end position="67"/>
    </location>
</feature>
<protein>
    <submittedName>
        <fullName evidence="2">Putative secreted peptide</fullName>
    </submittedName>
</protein>
<organism evidence="2">
    <name type="scientific">Anopheles braziliensis</name>
    <dbReference type="NCBI Taxonomy" id="58242"/>
    <lineage>
        <taxon>Eukaryota</taxon>
        <taxon>Metazoa</taxon>
        <taxon>Ecdysozoa</taxon>
        <taxon>Arthropoda</taxon>
        <taxon>Hexapoda</taxon>
        <taxon>Insecta</taxon>
        <taxon>Pterygota</taxon>
        <taxon>Neoptera</taxon>
        <taxon>Endopterygota</taxon>
        <taxon>Diptera</taxon>
        <taxon>Nematocera</taxon>
        <taxon>Culicoidea</taxon>
        <taxon>Culicidae</taxon>
        <taxon>Anophelinae</taxon>
        <taxon>Anopheles</taxon>
    </lineage>
</organism>
<keyword evidence="1" id="KW-0732">Signal</keyword>
<sequence>MMCHPVWRSSLEPYLWFLLLWSVVRYSLHLPPAGRAEFDQVIHPSHTQSQTIVQYQQTHTLLYRNRT</sequence>
<proteinExistence type="predicted"/>